<protein>
    <submittedName>
        <fullName evidence="1">Uncharacterized protein</fullName>
    </submittedName>
</protein>
<evidence type="ECO:0000313" key="2">
    <source>
        <dbReference type="Proteomes" id="UP000077202"/>
    </source>
</evidence>
<dbReference type="Proteomes" id="UP000077202">
    <property type="component" value="Unassembled WGS sequence"/>
</dbReference>
<gene>
    <name evidence="1" type="ORF">AXG93_3960s1310</name>
</gene>
<name>A0A176VH98_MARPO</name>
<sequence>MVYGPTQWALSFGRCQEPVSRAMRKKQKVVSLFWSVGRAAVLQIFRYLGAVQEEFRARGVQRSAGGDETFFTERWHVRTEVLCCLLSTFCLHRFKYVPHIVCPSESEWRYRRCVCEYHITSTAANELVHNLSESCTEVYQIPAETDDLTWGVLSHLA</sequence>
<keyword evidence="2" id="KW-1185">Reference proteome</keyword>
<proteinExistence type="predicted"/>
<reference evidence="1" key="1">
    <citation type="submission" date="2016-03" db="EMBL/GenBank/DDBJ databases">
        <title>Mechanisms controlling the formation of the plant cell surface in tip-growing cells are functionally conserved among land plants.</title>
        <authorList>
            <person name="Honkanen S."/>
            <person name="Jones V.A."/>
            <person name="Morieri G."/>
            <person name="Champion C."/>
            <person name="Hetherington A.J."/>
            <person name="Kelly S."/>
            <person name="Saint-Marcoux D."/>
            <person name="Proust H."/>
            <person name="Prescott H."/>
            <person name="Dolan L."/>
        </authorList>
    </citation>
    <scope>NUCLEOTIDE SEQUENCE [LARGE SCALE GENOMIC DNA]</scope>
    <source>
        <tissue evidence="1">Whole gametophyte</tissue>
    </source>
</reference>
<accession>A0A176VH98</accession>
<dbReference type="AlphaFoldDB" id="A0A176VH98"/>
<evidence type="ECO:0000313" key="1">
    <source>
        <dbReference type="EMBL" id="OAE20240.1"/>
    </source>
</evidence>
<comment type="caution">
    <text evidence="1">The sequence shown here is derived from an EMBL/GenBank/DDBJ whole genome shotgun (WGS) entry which is preliminary data.</text>
</comment>
<organism evidence="1 2">
    <name type="scientific">Marchantia polymorpha subsp. ruderalis</name>
    <dbReference type="NCBI Taxonomy" id="1480154"/>
    <lineage>
        <taxon>Eukaryota</taxon>
        <taxon>Viridiplantae</taxon>
        <taxon>Streptophyta</taxon>
        <taxon>Embryophyta</taxon>
        <taxon>Marchantiophyta</taxon>
        <taxon>Marchantiopsida</taxon>
        <taxon>Marchantiidae</taxon>
        <taxon>Marchantiales</taxon>
        <taxon>Marchantiaceae</taxon>
        <taxon>Marchantia</taxon>
    </lineage>
</organism>
<dbReference type="EMBL" id="LVLJ01003657">
    <property type="protein sequence ID" value="OAE20240.1"/>
    <property type="molecule type" value="Genomic_DNA"/>
</dbReference>